<gene>
    <name evidence="2" type="ORF">CALMAC_LOCUS2430</name>
</gene>
<protein>
    <submittedName>
        <fullName evidence="2">Uncharacterized protein</fullName>
    </submittedName>
</protein>
<evidence type="ECO:0000256" key="1">
    <source>
        <dbReference type="SAM" id="MobiDB-lite"/>
    </source>
</evidence>
<dbReference type="OrthoDB" id="6763476at2759"/>
<dbReference type="PANTHER" id="PTHR34239:SF2">
    <property type="entry name" value="TRANSPOSABLE ELEMENT P TRANSPOSASE_THAP9 CONSERVED DOMAIN-CONTAINING PROTEIN"/>
    <property type="match status" value="1"/>
</dbReference>
<proteinExistence type="predicted"/>
<feature type="compositionally biased region" description="Basic residues" evidence="1">
    <location>
        <begin position="285"/>
        <end position="294"/>
    </location>
</feature>
<dbReference type="PANTHER" id="PTHR34239">
    <property type="entry name" value="APPLE DOMAIN-CONTAINING PROTEIN"/>
    <property type="match status" value="1"/>
</dbReference>
<feature type="compositionally biased region" description="Basic residues" evidence="1">
    <location>
        <begin position="322"/>
        <end position="332"/>
    </location>
</feature>
<dbReference type="AlphaFoldDB" id="A0A653BP16"/>
<evidence type="ECO:0000313" key="2">
    <source>
        <dbReference type="EMBL" id="VEN37055.1"/>
    </source>
</evidence>
<sequence length="332" mass="37900">MPNRREKRKAIRDLCELKRKFERLERSLNQQQSDSSSISSSESSIESEDSRPMQNDPQQEAVLAVPANIPVQEPLVTDLQFLGEGPKASLQTGPALHEELVSRWSNYLKEGLSSEVRKDLITKCPIPSNCSTLQPPKLNDEVRSILGTQTQKNDRYMLHLQEQMVASLSAIGSILNLKLLDPNVPLTLDEPKLQTLAEAAQLLANSFHAISVKRRFDIQPFLSQESRNASYKCPVDEFLFGSGFLEQSKACQNVRKVAEEIKKPKPSFSQLSTSLGPRDLNSKRPFYKARKKRSPSPPSEHRLTMYRRKDPKTRENQDHRQTQKLRKWRAKK</sequence>
<accession>A0A653BP16</accession>
<keyword evidence="3" id="KW-1185">Reference proteome</keyword>
<feature type="region of interest" description="Disordered" evidence="1">
    <location>
        <begin position="265"/>
        <end position="332"/>
    </location>
</feature>
<dbReference type="EMBL" id="CAACVG010002942">
    <property type="protein sequence ID" value="VEN37055.1"/>
    <property type="molecule type" value="Genomic_DNA"/>
</dbReference>
<feature type="compositionally biased region" description="Basic and acidic residues" evidence="1">
    <location>
        <begin position="312"/>
        <end position="321"/>
    </location>
</feature>
<name>A0A653BP16_CALMS</name>
<evidence type="ECO:0000313" key="3">
    <source>
        <dbReference type="Proteomes" id="UP000410492"/>
    </source>
</evidence>
<feature type="compositionally biased region" description="Low complexity" evidence="1">
    <location>
        <begin position="33"/>
        <end position="44"/>
    </location>
</feature>
<organism evidence="2 3">
    <name type="scientific">Callosobruchus maculatus</name>
    <name type="common">Southern cowpea weevil</name>
    <name type="synonym">Pulse bruchid</name>
    <dbReference type="NCBI Taxonomy" id="64391"/>
    <lineage>
        <taxon>Eukaryota</taxon>
        <taxon>Metazoa</taxon>
        <taxon>Ecdysozoa</taxon>
        <taxon>Arthropoda</taxon>
        <taxon>Hexapoda</taxon>
        <taxon>Insecta</taxon>
        <taxon>Pterygota</taxon>
        <taxon>Neoptera</taxon>
        <taxon>Endopterygota</taxon>
        <taxon>Coleoptera</taxon>
        <taxon>Polyphaga</taxon>
        <taxon>Cucujiformia</taxon>
        <taxon>Chrysomeloidea</taxon>
        <taxon>Chrysomelidae</taxon>
        <taxon>Bruchinae</taxon>
        <taxon>Bruchini</taxon>
        <taxon>Callosobruchus</taxon>
    </lineage>
</organism>
<dbReference type="Proteomes" id="UP000410492">
    <property type="component" value="Unassembled WGS sequence"/>
</dbReference>
<reference evidence="2 3" key="1">
    <citation type="submission" date="2019-01" db="EMBL/GenBank/DDBJ databases">
        <authorList>
            <person name="Sayadi A."/>
        </authorList>
    </citation>
    <scope>NUCLEOTIDE SEQUENCE [LARGE SCALE GENOMIC DNA]</scope>
</reference>
<feature type="region of interest" description="Disordered" evidence="1">
    <location>
        <begin position="25"/>
        <end position="57"/>
    </location>
</feature>